<dbReference type="AlphaFoldDB" id="A0A0A9EV96"/>
<organism evidence="1">
    <name type="scientific">Arundo donax</name>
    <name type="common">Giant reed</name>
    <name type="synonym">Donax arundinaceus</name>
    <dbReference type="NCBI Taxonomy" id="35708"/>
    <lineage>
        <taxon>Eukaryota</taxon>
        <taxon>Viridiplantae</taxon>
        <taxon>Streptophyta</taxon>
        <taxon>Embryophyta</taxon>
        <taxon>Tracheophyta</taxon>
        <taxon>Spermatophyta</taxon>
        <taxon>Magnoliopsida</taxon>
        <taxon>Liliopsida</taxon>
        <taxon>Poales</taxon>
        <taxon>Poaceae</taxon>
        <taxon>PACMAD clade</taxon>
        <taxon>Arundinoideae</taxon>
        <taxon>Arundineae</taxon>
        <taxon>Arundo</taxon>
    </lineage>
</organism>
<reference evidence="1" key="1">
    <citation type="submission" date="2014-09" db="EMBL/GenBank/DDBJ databases">
        <authorList>
            <person name="Magalhaes I.L.F."/>
            <person name="Oliveira U."/>
            <person name="Santos F.R."/>
            <person name="Vidigal T.H.D.A."/>
            <person name="Brescovit A.D."/>
            <person name="Santos A.J."/>
        </authorList>
    </citation>
    <scope>NUCLEOTIDE SEQUENCE</scope>
    <source>
        <tissue evidence="1">Shoot tissue taken approximately 20 cm above the soil surface</tissue>
    </source>
</reference>
<dbReference type="EMBL" id="GBRH01197923">
    <property type="protein sequence ID" value="JAD99972.1"/>
    <property type="molecule type" value="Transcribed_RNA"/>
</dbReference>
<sequence length="28" mass="3128">MSLLILKANSISSTDTGVLFQLIRMMFP</sequence>
<proteinExistence type="predicted"/>
<name>A0A0A9EV96_ARUDO</name>
<protein>
    <submittedName>
        <fullName evidence="1">Uncharacterized protein</fullName>
    </submittedName>
</protein>
<accession>A0A0A9EV96</accession>
<reference evidence="1" key="2">
    <citation type="journal article" date="2015" name="Data Brief">
        <title>Shoot transcriptome of the giant reed, Arundo donax.</title>
        <authorList>
            <person name="Barrero R.A."/>
            <person name="Guerrero F.D."/>
            <person name="Moolhuijzen P."/>
            <person name="Goolsby J.A."/>
            <person name="Tidwell J."/>
            <person name="Bellgard S.E."/>
            <person name="Bellgard M.I."/>
        </authorList>
    </citation>
    <scope>NUCLEOTIDE SEQUENCE</scope>
    <source>
        <tissue evidence="1">Shoot tissue taken approximately 20 cm above the soil surface</tissue>
    </source>
</reference>
<evidence type="ECO:0000313" key="1">
    <source>
        <dbReference type="EMBL" id="JAD99972.1"/>
    </source>
</evidence>